<gene>
    <name evidence="2" type="ORF">SAMN05192558_110179</name>
</gene>
<keyword evidence="1" id="KW-0472">Membrane</keyword>
<evidence type="ECO:0000313" key="3">
    <source>
        <dbReference type="Proteomes" id="UP000199651"/>
    </source>
</evidence>
<organism evidence="2 3">
    <name type="scientific">Actinokineospora alba</name>
    <dbReference type="NCBI Taxonomy" id="504798"/>
    <lineage>
        <taxon>Bacteria</taxon>
        <taxon>Bacillati</taxon>
        <taxon>Actinomycetota</taxon>
        <taxon>Actinomycetes</taxon>
        <taxon>Pseudonocardiales</taxon>
        <taxon>Pseudonocardiaceae</taxon>
        <taxon>Actinokineospora</taxon>
    </lineage>
</organism>
<keyword evidence="3" id="KW-1185">Reference proteome</keyword>
<sequence length="138" mass="15245">MSQHPGPNAPTMPSDVDGDISMFDRFATTAAGFVSKAWFFMLCVLLVLLWAPSYFLLPDVDTWQLIINTATTIVTFLLVALLQNTQRRADDAVQHKLNAIADGLSDLMGHIGMESADLRRDRDELRAAVGLEDHESAK</sequence>
<dbReference type="GO" id="GO:0055085">
    <property type="term" value="P:transmembrane transport"/>
    <property type="evidence" value="ECO:0007669"/>
    <property type="project" value="InterPro"/>
</dbReference>
<dbReference type="STRING" id="504798.SAMN05421871_110179"/>
<accession>A0A1H0TT88</accession>
<name>A0A1H0TT88_9PSEU</name>
<dbReference type="Pfam" id="PF04120">
    <property type="entry name" value="Iron_permease"/>
    <property type="match status" value="1"/>
</dbReference>
<dbReference type="InterPro" id="IPR007251">
    <property type="entry name" value="Iron_permease_Fet4"/>
</dbReference>
<keyword evidence="1" id="KW-1133">Transmembrane helix</keyword>
<dbReference type="EMBL" id="FNJB01000010">
    <property type="protein sequence ID" value="SDP57153.1"/>
    <property type="molecule type" value="Genomic_DNA"/>
</dbReference>
<dbReference type="AlphaFoldDB" id="A0A1H0TT88"/>
<reference evidence="3" key="1">
    <citation type="submission" date="2016-10" db="EMBL/GenBank/DDBJ databases">
        <authorList>
            <person name="Varghese N."/>
            <person name="Submissions S."/>
        </authorList>
    </citation>
    <scope>NUCLEOTIDE SEQUENCE [LARGE SCALE GENOMIC DNA]</scope>
    <source>
        <strain evidence="3">IBRC-M 10655</strain>
    </source>
</reference>
<feature type="transmembrane region" description="Helical" evidence="1">
    <location>
        <begin position="37"/>
        <end position="57"/>
    </location>
</feature>
<dbReference type="RefSeq" id="WP_228770133.1">
    <property type="nucleotide sequence ID" value="NZ_FNDV01000010.1"/>
</dbReference>
<protein>
    <submittedName>
        <fullName evidence="2">Low affinity iron permease</fullName>
    </submittedName>
</protein>
<dbReference type="Proteomes" id="UP000199651">
    <property type="component" value="Unassembled WGS sequence"/>
</dbReference>
<keyword evidence="1" id="KW-0812">Transmembrane</keyword>
<evidence type="ECO:0000256" key="1">
    <source>
        <dbReference type="SAM" id="Phobius"/>
    </source>
</evidence>
<evidence type="ECO:0000313" key="2">
    <source>
        <dbReference type="EMBL" id="SDP57153.1"/>
    </source>
</evidence>
<proteinExistence type="predicted"/>
<feature type="transmembrane region" description="Helical" evidence="1">
    <location>
        <begin position="63"/>
        <end position="82"/>
    </location>
</feature>